<accession>A0A6I9VE64</accession>
<comment type="similarity">
    <text evidence="2">Belongs to the glycosyltransferase 29 family.</text>
</comment>
<evidence type="ECO:0000256" key="12">
    <source>
        <dbReference type="ARBA" id="ARBA00034249"/>
    </source>
</evidence>
<evidence type="ECO:0000256" key="4">
    <source>
        <dbReference type="ARBA" id="ARBA00022679"/>
    </source>
</evidence>
<dbReference type="CDD" id="cd23968">
    <property type="entry name" value="GT29_ST6GAL1_2"/>
    <property type="match status" value="1"/>
</dbReference>
<evidence type="ECO:0000313" key="16">
    <source>
        <dbReference type="RefSeq" id="XP_011209198.2"/>
    </source>
</evidence>
<dbReference type="InParanoid" id="A0A6I9VE64"/>
<keyword evidence="11" id="KW-0325">Glycoprotein</keyword>
<dbReference type="Proteomes" id="UP001652620">
    <property type="component" value="Chromosome 3"/>
</dbReference>
<dbReference type="KEGG" id="bdr:105230239"/>
<evidence type="ECO:0000256" key="3">
    <source>
        <dbReference type="ARBA" id="ARBA00022676"/>
    </source>
</evidence>
<dbReference type="InterPro" id="IPR001675">
    <property type="entry name" value="Glyco_trans_29"/>
</dbReference>
<keyword evidence="15" id="KW-1185">Reference proteome</keyword>
<evidence type="ECO:0000256" key="6">
    <source>
        <dbReference type="ARBA" id="ARBA00022968"/>
    </source>
</evidence>
<evidence type="ECO:0000256" key="2">
    <source>
        <dbReference type="ARBA" id="ARBA00006003"/>
    </source>
</evidence>
<keyword evidence="6" id="KW-0735">Signal-anchor</keyword>
<comment type="subcellular location">
    <subcellularLocation>
        <location evidence="1">Golgi apparatus</location>
        <location evidence="1">Golgi stack membrane</location>
        <topology evidence="1">Single-pass type II membrane protein</topology>
    </subcellularLocation>
</comment>
<keyword evidence="9 14" id="KW-0472">Membrane</keyword>
<evidence type="ECO:0000256" key="1">
    <source>
        <dbReference type="ARBA" id="ARBA00004447"/>
    </source>
</evidence>
<feature type="transmembrane region" description="Helical" evidence="14">
    <location>
        <begin position="51"/>
        <end position="71"/>
    </location>
</feature>
<keyword evidence="4" id="KW-0808">Transferase</keyword>
<dbReference type="Pfam" id="PF00777">
    <property type="entry name" value="Glyco_transf_29"/>
    <property type="match status" value="1"/>
</dbReference>
<dbReference type="GO" id="GO:0097503">
    <property type="term" value="P:sialylation"/>
    <property type="evidence" value="ECO:0007669"/>
    <property type="project" value="TreeGrafter"/>
</dbReference>
<dbReference type="OrthoDB" id="10264956at2759"/>
<keyword evidence="8" id="KW-0333">Golgi apparatus</keyword>
<keyword evidence="5 14" id="KW-0812">Transmembrane</keyword>
<proteinExistence type="inferred from homology"/>
<evidence type="ECO:0000256" key="11">
    <source>
        <dbReference type="ARBA" id="ARBA00023180"/>
    </source>
</evidence>
<dbReference type="PANTHER" id="PTHR46059:SF1">
    <property type="entry name" value="BETA-GALACTOSIDE ALPHA-2,6-SIALYLTRANSFERASE"/>
    <property type="match status" value="1"/>
</dbReference>
<reference evidence="16" key="1">
    <citation type="submission" date="2025-08" db="UniProtKB">
        <authorList>
            <consortium name="RefSeq"/>
        </authorList>
    </citation>
    <scope>IDENTIFICATION</scope>
    <source>
        <tissue evidence="16">Adult</tissue>
    </source>
</reference>
<keyword evidence="3" id="KW-0328">Glycosyltransferase</keyword>
<dbReference type="GO" id="GO:0005576">
    <property type="term" value="C:extracellular region"/>
    <property type="evidence" value="ECO:0007669"/>
    <property type="project" value="UniProtKB-SubCell"/>
</dbReference>
<dbReference type="FunCoup" id="A0A6I9VE64">
    <property type="interactions" value="14"/>
</dbReference>
<evidence type="ECO:0000256" key="13">
    <source>
        <dbReference type="ARBA" id="ARBA00034329"/>
    </source>
</evidence>
<dbReference type="RefSeq" id="XP_011209198.2">
    <property type="nucleotide sequence ID" value="XM_011210896.4"/>
</dbReference>
<comment type="catalytic activity">
    <reaction evidence="12">
        <text>a beta-D-galactoside + CMP-N-acetyl-beta-neuraminate = an N-acetyl-alpha-neuraminyl-(2-&gt;6)-beta-D-galactosyl derivative + CMP + H(+)</text>
        <dbReference type="Rhea" id="RHEA:52104"/>
        <dbReference type="ChEBI" id="CHEBI:15378"/>
        <dbReference type="ChEBI" id="CHEBI:28034"/>
        <dbReference type="ChEBI" id="CHEBI:57812"/>
        <dbReference type="ChEBI" id="CHEBI:60377"/>
        <dbReference type="ChEBI" id="CHEBI:136398"/>
        <dbReference type="EC" id="2.4.3.1"/>
    </reaction>
</comment>
<evidence type="ECO:0000256" key="7">
    <source>
        <dbReference type="ARBA" id="ARBA00022989"/>
    </source>
</evidence>
<evidence type="ECO:0000256" key="5">
    <source>
        <dbReference type="ARBA" id="ARBA00022692"/>
    </source>
</evidence>
<dbReference type="InterPro" id="IPR038578">
    <property type="entry name" value="GT29-like_sf"/>
</dbReference>
<dbReference type="EC" id="2.4.3.1" evidence="13"/>
<evidence type="ECO:0000256" key="14">
    <source>
        <dbReference type="SAM" id="Phobius"/>
    </source>
</evidence>
<dbReference type="GeneID" id="105230239"/>
<sequence length="533" mass="61519">MENTHSCTYVSNILCIYILYYYSIINGVKSGNIKFTTYITISQFVMNFGQMVFRVPVLIIMYFMIFQIQLIRAQPSQLKRLSILPFTGIFASLPEATKQISLKAFNQNASTKVKAPKSFPHCTKSQHLSNPWKSSELHRNSGTVVAQQRKRRSVFHIRWNPNEKYVVESREKPAINSSKLSPHPRLKLSKNTKLTFNPKLFMCQDKHLEKCQNKTANFRQHIIHIFERSLIDLKNEPNFYNVHYTPVFASSFEEQYYPSSCLLMDAGVKILRRRDPPFHNLEIGKLFPKQKLFRKINDIKTCAIVSSAGSLSGAKLGRFIDSHDIVMRFNDAPTIGYEIDVGSKTTIRVLNSQVVTKPQFNFTHASIFQNVTIAAWDPGKYNTSLSEWSRTADYDLFTNYKIYRHSYPKSRAFLIDPHSVWRLWQSLQTFVGSRPIRRNPPSSGFIGLALLLPYCPHIDFIEYVPSTRLNGRCHYYSKEMNSACTFGAWHPLAAEKLMALDMNLADDISVYQHGILRIRRPDKLLCGFNFLGY</sequence>
<evidence type="ECO:0000313" key="15">
    <source>
        <dbReference type="Proteomes" id="UP001652620"/>
    </source>
</evidence>
<name>A0A6I9VE64_BACDO</name>
<evidence type="ECO:0000256" key="8">
    <source>
        <dbReference type="ARBA" id="ARBA00023034"/>
    </source>
</evidence>
<keyword evidence="10" id="KW-1015">Disulfide bond</keyword>
<organism evidence="15 16">
    <name type="scientific">Bactrocera dorsalis</name>
    <name type="common">Oriental fruit fly</name>
    <name type="synonym">Dacus dorsalis</name>
    <dbReference type="NCBI Taxonomy" id="27457"/>
    <lineage>
        <taxon>Eukaryota</taxon>
        <taxon>Metazoa</taxon>
        <taxon>Ecdysozoa</taxon>
        <taxon>Arthropoda</taxon>
        <taxon>Hexapoda</taxon>
        <taxon>Insecta</taxon>
        <taxon>Pterygota</taxon>
        <taxon>Neoptera</taxon>
        <taxon>Endopterygota</taxon>
        <taxon>Diptera</taxon>
        <taxon>Brachycera</taxon>
        <taxon>Muscomorpha</taxon>
        <taxon>Tephritoidea</taxon>
        <taxon>Tephritidae</taxon>
        <taxon>Bactrocera</taxon>
        <taxon>Bactrocera</taxon>
    </lineage>
</organism>
<dbReference type="GO" id="GO:0003835">
    <property type="term" value="F:beta-galactoside alpha-2,6-sialyltransferase activity"/>
    <property type="evidence" value="ECO:0007669"/>
    <property type="project" value="UniProtKB-EC"/>
</dbReference>
<gene>
    <name evidence="16" type="primary">LOC105230239</name>
</gene>
<dbReference type="AlphaFoldDB" id="A0A6I9VE64"/>
<evidence type="ECO:0000256" key="10">
    <source>
        <dbReference type="ARBA" id="ARBA00023157"/>
    </source>
</evidence>
<evidence type="ECO:0000256" key="9">
    <source>
        <dbReference type="ARBA" id="ARBA00023136"/>
    </source>
</evidence>
<dbReference type="Gene3D" id="3.90.1480.20">
    <property type="entry name" value="Glycosyl transferase family 29"/>
    <property type="match status" value="1"/>
</dbReference>
<dbReference type="PANTHER" id="PTHR46059">
    <property type="entry name" value="BETA-GALACTOSIDE ALPHA-2,6-SIALYLTRANSFERASE"/>
    <property type="match status" value="1"/>
</dbReference>
<protein>
    <recommendedName>
        <fullName evidence="13">beta-galactoside alpha-(2,6)-sialyltransferase</fullName>
        <ecNumber evidence="13">2.4.3.1</ecNumber>
    </recommendedName>
</protein>
<feature type="transmembrane region" description="Helical" evidence="14">
    <location>
        <begin position="7"/>
        <end position="25"/>
    </location>
</feature>
<dbReference type="GO" id="GO:0032580">
    <property type="term" value="C:Golgi cisterna membrane"/>
    <property type="evidence" value="ECO:0007669"/>
    <property type="project" value="UniProtKB-SubCell"/>
</dbReference>
<keyword evidence="7 14" id="KW-1133">Transmembrane helix</keyword>